<feature type="compositionally biased region" description="Basic and acidic residues" evidence="1">
    <location>
        <begin position="466"/>
        <end position="481"/>
    </location>
</feature>
<reference evidence="2" key="1">
    <citation type="submission" date="2021-11" db="EMBL/GenBank/DDBJ databases">
        <authorList>
            <consortium name="Genoscope - CEA"/>
            <person name="William W."/>
        </authorList>
    </citation>
    <scope>NUCLEOTIDE SEQUENCE</scope>
</reference>
<dbReference type="EMBL" id="CAKKNE010000003">
    <property type="protein sequence ID" value="CAH0372205.1"/>
    <property type="molecule type" value="Genomic_DNA"/>
</dbReference>
<feature type="compositionally biased region" description="Acidic residues" evidence="1">
    <location>
        <begin position="413"/>
        <end position="432"/>
    </location>
</feature>
<feature type="compositionally biased region" description="Basic residues" evidence="1">
    <location>
        <begin position="640"/>
        <end position="651"/>
    </location>
</feature>
<feature type="compositionally biased region" description="Basic residues" evidence="1">
    <location>
        <begin position="153"/>
        <end position="162"/>
    </location>
</feature>
<dbReference type="Proteomes" id="UP000789595">
    <property type="component" value="Unassembled WGS sequence"/>
</dbReference>
<proteinExistence type="predicted"/>
<evidence type="ECO:0000313" key="2">
    <source>
        <dbReference type="EMBL" id="CAH0372205.1"/>
    </source>
</evidence>
<accession>A0A8J2WZD4</accession>
<sequence>MSRRRCDCNGPVEASAFGAFVPDLKTLSITLPSLQPLSAAHDWDYWPFGARCEREYYALEASGSLMQMDAYERADLQESMPSICGLDGRQLELVLKQYAGTKAFRYAAARMPDWFRQMCHTGALVPYVAGEEVAHAAARPSPPARRAPAAAPPRRRILRGGTRRPPAAPVPAAVEPDEPDESDKDDKINVRRLTLADYNKPGVSMADKDARLIALLDACREGVFGEELRDCDVRMDCVVARGYPLGVDVKRRRKIFGTDPHADQLLLDAGFVRVGARCPAARADEALERYGPVLRDAAKRGLAFGSSRSAKMTELRKAICWLRERVKNARASDDVVLELAKELGKLAPEDAKGGRWGTEVYWAHYYADQARAVLARANEEDEEEAAEAVSATPRPRPRPRRAASGLAPAVVESSDDEDVATPPTDDYEDEFDAAPAARQTRKRAATNTGDGGDDATTGAPRARRRRDTDVPDASDVKKKIDPTKLTKKDWNRRLPMDQKEEILVACLEAIRAGEIPDVEDCDVRQNCVLSGGYELGMHMKRRRLIWGSDPDADQRLLDAGFVRVSARGNVARADEASELHAPVLRAAAARGDGSYATTEIKDSVTWLGRKVREASRASDVADNVYLELAKELGKLAPKKAKGGRTRRRWFRRSGSGPRRARSRSRSGRGGGARASLYCL</sequence>
<evidence type="ECO:0000256" key="1">
    <source>
        <dbReference type="SAM" id="MobiDB-lite"/>
    </source>
</evidence>
<keyword evidence="3" id="KW-1185">Reference proteome</keyword>
<feature type="region of interest" description="Disordered" evidence="1">
    <location>
        <begin position="640"/>
        <end position="674"/>
    </location>
</feature>
<protein>
    <submittedName>
        <fullName evidence="2">Uncharacterized protein</fullName>
    </submittedName>
</protein>
<dbReference type="AlphaFoldDB" id="A0A8J2WZD4"/>
<evidence type="ECO:0000313" key="3">
    <source>
        <dbReference type="Proteomes" id="UP000789595"/>
    </source>
</evidence>
<organism evidence="2 3">
    <name type="scientific">Pelagomonas calceolata</name>
    <dbReference type="NCBI Taxonomy" id="35677"/>
    <lineage>
        <taxon>Eukaryota</taxon>
        <taxon>Sar</taxon>
        <taxon>Stramenopiles</taxon>
        <taxon>Ochrophyta</taxon>
        <taxon>Pelagophyceae</taxon>
        <taxon>Pelagomonadales</taxon>
        <taxon>Pelagomonadaceae</taxon>
        <taxon>Pelagomonas</taxon>
    </lineage>
</organism>
<gene>
    <name evidence="2" type="ORF">PECAL_3P21870</name>
</gene>
<feature type="region of interest" description="Disordered" evidence="1">
    <location>
        <begin position="136"/>
        <end position="186"/>
    </location>
</feature>
<feature type="compositionally biased region" description="Low complexity" evidence="1">
    <location>
        <begin position="163"/>
        <end position="174"/>
    </location>
</feature>
<comment type="caution">
    <text evidence="2">The sequence shown here is derived from an EMBL/GenBank/DDBJ whole genome shotgun (WGS) entry which is preliminary data.</text>
</comment>
<name>A0A8J2WZD4_9STRA</name>
<feature type="region of interest" description="Disordered" evidence="1">
    <location>
        <begin position="377"/>
        <end position="481"/>
    </location>
</feature>